<evidence type="ECO:0000256" key="2">
    <source>
        <dbReference type="SAM" id="MobiDB-lite"/>
    </source>
</evidence>
<feature type="transmembrane region" description="Helical" evidence="3">
    <location>
        <begin position="1586"/>
        <end position="1609"/>
    </location>
</feature>
<feature type="compositionally biased region" description="Polar residues" evidence="2">
    <location>
        <begin position="1228"/>
        <end position="1249"/>
    </location>
</feature>
<evidence type="ECO:0000256" key="1">
    <source>
        <dbReference type="SAM" id="Coils"/>
    </source>
</evidence>
<keyword evidence="5" id="KW-1185">Reference proteome</keyword>
<sequence>MAFLCGVLSGVKDDNNVTTYNKYIKLTDNQNDLHTVLQDLQSSIGQGRSVFGDQVGKVDTSTFQVTHELNGLKKDLEGKYTEQIHNTQGLQEQLKEWKTTLTHIETDVEHIKSNVDRLDKPLHSSITHKIEPLSAAVRLLLNSAKSVGLEHQVLKVDHELVRQQNDVIKAIDVESHKVQMKLREEFQKIKNYMSGLYRLHTEHFKDLKNRVESLYDKTQMLFAGFNADYKECISRSFDHIKLQITDIDKSRNPDKNMCKLRSEIDASKFNLLGMENVLGNYMDELERWMEMTKMFIDEAEHKYVKKIIEKDTGFQTRETLETIATKVLEQKNMALNDYIKTDIRDELNRMLTETKEKVKELDDKVKEDLKKAKEGVDQAISGYVKQQVKAVIDAIKAADASFNGRGGKGVQGLQKVSALRDALLKAGEELKADLEGALNFINLNDETKPDSWKTDDSNPIIAALKKDLSKAVENRFVGYMEKDINVGSIMRQFTSTKGEISNSLDNIINVASGFSVQETKNELGTISTQITDNLKRLADEYADAGRYINRYLYDLKNDHIGAVLMALRNKTARYIIDKVKDIITGINSSIAMVGYLENAPGQVDAKKEEVKRLMDQLNIRIQGILVQIQELSTAISAADKVLFEAMDVVDKSVRSAQNVTEHAVDQLRIELASITKKSFDIVTNSVHSLFSASHAADLQALRALVDQQLREVQTIIARDAVTGVKGMLKTLSGVAIGAKNMNFTDPNNLLNKLKEAVPSTTQKPTTPLSAEDYRKHFKELALNFKLYLDYVLDYTGDQVKNPPANEGQPLLPTEQSAKIVKIQEGLKALLYHLGYYDDKLQNDDPKKKRVHIFDHEFSSLLASLSSSISSLSPSTFHGFHNPLLLDALKAGMTQFTEQLGHAYVNTYSGRIPKDIWVTQEQKLIDGTPKTIKVLSTEGRNCAKVCLTILEMMSEDLAYLKEKCDTKNGPWKHNTICETDENKTNKLGLFFKNRGFTIPSGEGSKQDGQLRCKGDMTGGHICQKLDDVISNAKDDEHLKACNATKENEIKFNVIGILDCLLSHLHQYYKVSHISSFAAKKSPCSVYEMLSWCCGLEYNSAYEKLKQHCQKLCDDEKDSHLKTILSKLHKDGLPYLSSNSRNLLTAILGTGDEHTTYASDFSTNSLSLKYPGSGAECLDMLLDILRRLFLPLRFLDAQCSLSNKHYGWANCQYGKDIAPVNWPCKDHSTNKPNGQSASKPTCQANDQPNGQPNCRPTSPLMSYLNDCLPGHLPHQLIDAGCKSSCSTCKTAARGVPCLTPLGFRGFSGSTRLGKELCNVLTKLLDDADLRSIFCLKPKTPASLPEHFGFVLSFVKDWNDGKNSHKNSIENAFENSIKSQSIDLYKNTAELTNALRDAYRSRHYNYADNSHRPLYDDLSSLSMTSSCSDPIKNTLCAPYLSSLSCDSNYYLALKHSNTYLSWAIYLPWTFWDLLNNLYNAFCSITCADWGCRGCLRGDKCKSGKHGVVEDEKKQDDVCQCDSIVQCKGVSSTFYQYGFSFGEASTLNSGSTAKKCKDFCTQLYKVLHSDYFVKLFKECDNFLWKIREPFIWILLSLWSLSLLYLLHIAVVRLDVLRIRSHLRSPSSHRIAAQSLLAAARVRALANIKYFSP</sequence>
<gene>
    <name evidence="4" type="ORF">BOVATA_048800</name>
</gene>
<evidence type="ECO:0000256" key="3">
    <source>
        <dbReference type="SAM" id="Phobius"/>
    </source>
</evidence>
<accession>A0A2H6KK83</accession>
<evidence type="ECO:0008006" key="6">
    <source>
        <dbReference type="Google" id="ProtNLM"/>
    </source>
</evidence>
<organism evidence="4 5">
    <name type="scientific">Babesia ovata</name>
    <dbReference type="NCBI Taxonomy" id="189622"/>
    <lineage>
        <taxon>Eukaryota</taxon>
        <taxon>Sar</taxon>
        <taxon>Alveolata</taxon>
        <taxon>Apicomplexa</taxon>
        <taxon>Aconoidasida</taxon>
        <taxon>Piroplasmida</taxon>
        <taxon>Babesiidae</taxon>
        <taxon>Babesia</taxon>
    </lineage>
</organism>
<dbReference type="EMBL" id="BDSA01000040">
    <property type="protein sequence ID" value="GBE63388.1"/>
    <property type="molecule type" value="Genomic_DNA"/>
</dbReference>
<name>A0A2H6KK83_9APIC</name>
<feature type="coiled-coil region" evidence="1">
    <location>
        <begin position="344"/>
        <end position="371"/>
    </location>
</feature>
<keyword evidence="3" id="KW-0472">Membrane</keyword>
<evidence type="ECO:0000313" key="5">
    <source>
        <dbReference type="Proteomes" id="UP000236319"/>
    </source>
</evidence>
<keyword evidence="3" id="KW-1133">Transmembrane helix</keyword>
<dbReference type="RefSeq" id="XP_028869631.1">
    <property type="nucleotide sequence ID" value="XM_029013798.1"/>
</dbReference>
<dbReference type="GeneID" id="39877157"/>
<keyword evidence="1" id="KW-0175">Coiled coil</keyword>
<reference evidence="4 5" key="1">
    <citation type="journal article" date="2017" name="BMC Genomics">
        <title>Whole-genome assembly of Babesia ovata and comparative genomics between closely related pathogens.</title>
        <authorList>
            <person name="Yamagishi J."/>
            <person name="Asada M."/>
            <person name="Hakimi H."/>
            <person name="Tanaka T.Q."/>
            <person name="Sugimoto C."/>
            <person name="Kawazu S."/>
        </authorList>
    </citation>
    <scope>NUCLEOTIDE SEQUENCE [LARGE SCALE GENOMIC DNA]</scope>
    <source>
        <strain evidence="4 5">Miyake</strain>
    </source>
</reference>
<dbReference type="Proteomes" id="UP000236319">
    <property type="component" value="Unassembled WGS sequence"/>
</dbReference>
<evidence type="ECO:0000313" key="4">
    <source>
        <dbReference type="EMBL" id="GBE63388.1"/>
    </source>
</evidence>
<protein>
    <recommendedName>
        <fullName evidence="6">C3H1-type domain-containing protein</fullName>
    </recommendedName>
</protein>
<comment type="caution">
    <text evidence="4">The sequence shown here is derived from an EMBL/GenBank/DDBJ whole genome shotgun (WGS) entry which is preliminary data.</text>
</comment>
<dbReference type="OrthoDB" id="2441647at2759"/>
<proteinExistence type="predicted"/>
<keyword evidence="3" id="KW-0812">Transmembrane</keyword>
<dbReference type="VEuPathDB" id="PiroplasmaDB:BOVATA_048800"/>
<feature type="region of interest" description="Disordered" evidence="2">
    <location>
        <begin position="1226"/>
        <end position="1249"/>
    </location>
</feature>